<dbReference type="Proteomes" id="UP001432027">
    <property type="component" value="Unassembled WGS sequence"/>
</dbReference>
<evidence type="ECO:0008006" key="3">
    <source>
        <dbReference type="Google" id="ProtNLM"/>
    </source>
</evidence>
<dbReference type="EMBL" id="BTSX01000002">
    <property type="protein sequence ID" value="GMS84039.1"/>
    <property type="molecule type" value="Genomic_DNA"/>
</dbReference>
<keyword evidence="2" id="KW-1185">Reference proteome</keyword>
<dbReference type="AlphaFoldDB" id="A0AAV5SUY7"/>
<proteinExistence type="predicted"/>
<reference evidence="1" key="1">
    <citation type="submission" date="2023-10" db="EMBL/GenBank/DDBJ databases">
        <title>Genome assembly of Pristionchus species.</title>
        <authorList>
            <person name="Yoshida K."/>
            <person name="Sommer R.J."/>
        </authorList>
    </citation>
    <scope>NUCLEOTIDE SEQUENCE</scope>
    <source>
        <strain evidence="1">RS0144</strain>
    </source>
</reference>
<gene>
    <name evidence="1" type="ORF">PENTCL1PPCAC_6214</name>
</gene>
<feature type="non-terminal residue" evidence="1">
    <location>
        <position position="144"/>
    </location>
</feature>
<organism evidence="1 2">
    <name type="scientific">Pristionchus entomophagus</name>
    <dbReference type="NCBI Taxonomy" id="358040"/>
    <lineage>
        <taxon>Eukaryota</taxon>
        <taxon>Metazoa</taxon>
        <taxon>Ecdysozoa</taxon>
        <taxon>Nematoda</taxon>
        <taxon>Chromadorea</taxon>
        <taxon>Rhabditida</taxon>
        <taxon>Rhabditina</taxon>
        <taxon>Diplogasteromorpha</taxon>
        <taxon>Diplogasteroidea</taxon>
        <taxon>Neodiplogasteridae</taxon>
        <taxon>Pristionchus</taxon>
    </lineage>
</organism>
<sequence>MCDEIHSSIHDKAKEIDPEKRHAKLMIKLMILMENLHREKEITESEYGDLTRMVKIFFDAMYLSRIQIYFLELAKGANQMYEMLSKKSTGLLFLLMPYKTHFQRLAPVISEEILASWAEFKKIFDEFDNDVDNDGPNLEQIGRV</sequence>
<protein>
    <recommendedName>
        <fullName evidence="3">Nuclear receptor</fullName>
    </recommendedName>
</protein>
<comment type="caution">
    <text evidence="1">The sequence shown here is derived from an EMBL/GenBank/DDBJ whole genome shotgun (WGS) entry which is preliminary data.</text>
</comment>
<evidence type="ECO:0000313" key="1">
    <source>
        <dbReference type="EMBL" id="GMS84039.1"/>
    </source>
</evidence>
<evidence type="ECO:0000313" key="2">
    <source>
        <dbReference type="Proteomes" id="UP001432027"/>
    </source>
</evidence>
<accession>A0AAV5SUY7</accession>
<name>A0AAV5SUY7_9BILA</name>